<name>A0AB72WW84_9RALS</name>
<keyword evidence="9" id="KW-1185">Reference proteome</keyword>
<sequence length="364" mass="40356">MAARPRIRKRANWPANLHEPREGYYTFLDPRDGKLHVLGRIPLAQAIFEAHEANAAIAAAPRRSLVEQISAPVETVADLLDKMPYDGISQSTRKTWLTLDKAIRAAIGDVPCHDLTTKQCAAVLLPYREAGKARMAQSLRSRLIAMCTEGMGLGWMDKNPASATKRVDVTVKRRRLTLDEFRRIYERAPEVSAWLQNAMLLALVSGQDRSTIRNWLFSYTQGDAVVLQRSKTAKKTGLRIAIPLQLRLNAMNVTLGDVIARCRSTGVVTKYLIHHIRPQGDAKRGDPIRLTSISQAFAKARTLAGIGGEDAPSFHEIRSLCKRAYLEQGLVDTKTLLGHTSDEMATLYANSRGLSPVRVQIDAA</sequence>
<evidence type="ECO:0000256" key="2">
    <source>
        <dbReference type="ARBA" id="ARBA00022908"/>
    </source>
</evidence>
<dbReference type="EMBL" id="CATWHI010000001">
    <property type="protein sequence ID" value="CAJ0734816.1"/>
    <property type="molecule type" value="Genomic_DNA"/>
</dbReference>
<dbReference type="Gene3D" id="1.10.150.130">
    <property type="match status" value="1"/>
</dbReference>
<protein>
    <recommendedName>
        <fullName evidence="10">Integrase</fullName>
    </recommendedName>
</protein>
<dbReference type="GO" id="GO:0006310">
    <property type="term" value="P:DNA recombination"/>
    <property type="evidence" value="ECO:0007669"/>
    <property type="project" value="UniProtKB-KW"/>
</dbReference>
<dbReference type="AlphaFoldDB" id="A0AB72WW84"/>
<keyword evidence="3" id="KW-0238">DNA-binding</keyword>
<dbReference type="GO" id="GO:0008907">
    <property type="term" value="F:integrase activity"/>
    <property type="evidence" value="ECO:0007669"/>
    <property type="project" value="InterPro"/>
</dbReference>
<dbReference type="InterPro" id="IPR010998">
    <property type="entry name" value="Integrase_recombinase_N"/>
</dbReference>
<dbReference type="SUPFAM" id="SSF56349">
    <property type="entry name" value="DNA breaking-rejoining enzymes"/>
    <property type="match status" value="1"/>
</dbReference>
<dbReference type="GO" id="GO:0003677">
    <property type="term" value="F:DNA binding"/>
    <property type="evidence" value="ECO:0007669"/>
    <property type="project" value="UniProtKB-KW"/>
</dbReference>
<feature type="domain" description="Integrase lambda-type N-terminal DNA-binding" evidence="6">
    <location>
        <begin position="1"/>
        <end position="60"/>
    </location>
</feature>
<proteinExistence type="inferred from homology"/>
<dbReference type="Gene3D" id="1.10.443.10">
    <property type="entry name" value="Intergrase catalytic core"/>
    <property type="match status" value="1"/>
</dbReference>
<reference evidence="8 9" key="1">
    <citation type="submission" date="2023-07" db="EMBL/GenBank/DDBJ databases">
        <authorList>
            <person name="Peeters C."/>
        </authorList>
    </citation>
    <scope>NUCLEOTIDE SEQUENCE [LARGE SCALE GENOMIC DNA]</scope>
    <source>
        <strain evidence="8 9">R-16034</strain>
    </source>
</reference>
<organism evidence="8 9">
    <name type="scientific">Ralstonia edaphi</name>
    <dbReference type="NCBI Taxonomy" id="3058599"/>
    <lineage>
        <taxon>Bacteria</taxon>
        <taxon>Pseudomonadati</taxon>
        <taxon>Pseudomonadota</taxon>
        <taxon>Betaproteobacteria</taxon>
        <taxon>Burkholderiales</taxon>
        <taxon>Burkholderiaceae</taxon>
        <taxon>Ralstonia</taxon>
    </lineage>
</organism>
<gene>
    <name evidence="8" type="ORF">R16034_00013</name>
</gene>
<dbReference type="Gene3D" id="3.30.160.60">
    <property type="entry name" value="Classic Zinc Finger"/>
    <property type="match status" value="1"/>
</dbReference>
<comment type="caution">
    <text evidence="8">The sequence shown here is derived from an EMBL/GenBank/DDBJ whole genome shotgun (WGS) entry which is preliminary data.</text>
</comment>
<evidence type="ECO:0000256" key="4">
    <source>
        <dbReference type="ARBA" id="ARBA00023172"/>
    </source>
</evidence>
<feature type="domain" description="Phage integrase central" evidence="7">
    <location>
        <begin position="85"/>
        <end position="165"/>
    </location>
</feature>
<accession>A0AB72WW84</accession>
<evidence type="ECO:0000259" key="6">
    <source>
        <dbReference type="Pfam" id="PF09003"/>
    </source>
</evidence>
<dbReference type="InterPro" id="IPR002104">
    <property type="entry name" value="Integrase_catalytic"/>
</dbReference>
<dbReference type="RefSeq" id="WP_316897814.1">
    <property type="nucleotide sequence ID" value="NZ_CATWHI010000001.1"/>
</dbReference>
<feature type="domain" description="Tyr recombinase" evidence="5">
    <location>
        <begin position="175"/>
        <end position="351"/>
    </location>
</feature>
<keyword evidence="4" id="KW-0233">DNA recombination</keyword>
<evidence type="ECO:0000313" key="9">
    <source>
        <dbReference type="Proteomes" id="UP001189225"/>
    </source>
</evidence>
<evidence type="ECO:0000259" key="5">
    <source>
        <dbReference type="Pfam" id="PF00589"/>
    </source>
</evidence>
<dbReference type="Pfam" id="PF00589">
    <property type="entry name" value="Phage_integrase"/>
    <property type="match status" value="1"/>
</dbReference>
<evidence type="ECO:0000256" key="1">
    <source>
        <dbReference type="ARBA" id="ARBA00008857"/>
    </source>
</evidence>
<dbReference type="Pfam" id="PF09003">
    <property type="entry name" value="Arm-DNA-bind_1"/>
    <property type="match status" value="1"/>
</dbReference>
<dbReference type="InterPro" id="IPR013762">
    <property type="entry name" value="Integrase-like_cat_sf"/>
</dbReference>
<dbReference type="InterPro" id="IPR016177">
    <property type="entry name" value="DNA-bd_dom_sf"/>
</dbReference>
<evidence type="ECO:0000256" key="3">
    <source>
        <dbReference type="ARBA" id="ARBA00023125"/>
    </source>
</evidence>
<evidence type="ECO:0000259" key="7">
    <source>
        <dbReference type="Pfam" id="PF22022"/>
    </source>
</evidence>
<comment type="similarity">
    <text evidence="1">Belongs to the 'phage' integrase family.</text>
</comment>
<keyword evidence="2" id="KW-0229">DNA integration</keyword>
<dbReference type="InterPro" id="IPR053876">
    <property type="entry name" value="Phage_int_M"/>
</dbReference>
<dbReference type="InterPro" id="IPR015094">
    <property type="entry name" value="Integrase_lambda-typ_DNA-bd_N"/>
</dbReference>
<evidence type="ECO:0000313" key="8">
    <source>
        <dbReference type="EMBL" id="CAJ0734816.1"/>
    </source>
</evidence>
<dbReference type="SUPFAM" id="SSF54171">
    <property type="entry name" value="DNA-binding domain"/>
    <property type="match status" value="1"/>
</dbReference>
<dbReference type="InterPro" id="IPR011010">
    <property type="entry name" value="DNA_brk_join_enz"/>
</dbReference>
<dbReference type="Pfam" id="PF22022">
    <property type="entry name" value="Phage_int_M"/>
    <property type="match status" value="1"/>
</dbReference>
<evidence type="ECO:0008006" key="10">
    <source>
        <dbReference type="Google" id="ProtNLM"/>
    </source>
</evidence>
<dbReference type="Proteomes" id="UP001189225">
    <property type="component" value="Unassembled WGS sequence"/>
</dbReference>